<sequence>MARQEQIFPSTRNKLPVQKEERGSLAPINNQTKNSKLRELQAGIFNLSNVDLDESEISLLNKGLKFAPTKEPNDFALFLDLQRFLRKLSIKKFFYKKEESFKPEAPSIAETDIQEVLPHTKFKRKSTFFPTWEKVNNIKVFGDMLEEEFREINIKKNQRKKHLEFNLNRKEREALNKLQAKKDLVFRQADKGGGIIIQNRADYVKEAERILSDKETYQLLTENPTKEYLKQIGTLLEGGLAEGILSKEEFDFLFTPFPRLAILYHNPKIHKSLISPPGRPIISGIGSLTANLSEYIDSFLQKYVPLAPSYIKDTGHFMEVLQGLQWKETYILASLDVTSLYTVIEHEKGLLAVDKRLEEDPEIGSKQRNFLCEAIRFCLTHNFFGFQNKFYLQKTGTAMGAKFAPGYANIFVAHWEQEVIWENNPFRANLALWRRFIDDIFIVWEGGREDLDRFFDYVNTNNMDLKFTIEVGDRTLNFLDLNIFITDTNFCTKTFFKPTDKNSYINYNSCHHKKWLNNIPKNQFGRIRRNCTKMSDFIVQSKELSQKFCYKQYPNPLVEKSLEEIKGIDRSNLLQRKPKSQKNQNNQTKWEFAFLTKFNGRSRDIEKALSRCWPVLQNDQVLSKYLPAFPRVIYRKANSVKNSLAPSCLPLENNKELNPHPLLNRPKGFFKCKMCSMCRDLKAKVDQFKSIRTGKEYYIKEFINCNTTNVVYLLQCGCGAQYIGKTKRKLKERIYEHFYNIRKCSDKHSVSRHCCKCPLFSFATFSWLGIEKVKLNWRGGDGAKALSQAETKWIFYMDTLKPPGLNVDIDLLSCL</sequence>
<dbReference type="PANTHER" id="PTHR21301">
    <property type="entry name" value="REVERSE TRANSCRIPTASE"/>
    <property type="match status" value="1"/>
</dbReference>
<dbReference type="PROSITE" id="PS50164">
    <property type="entry name" value="GIY_YIG"/>
    <property type="match status" value="1"/>
</dbReference>
<dbReference type="GeneTree" id="ENSGT00840000129931"/>
<feature type="domain" description="GIY-YIG" evidence="2">
    <location>
        <begin position="707"/>
        <end position="807"/>
    </location>
</feature>
<evidence type="ECO:0000259" key="2">
    <source>
        <dbReference type="PROSITE" id="PS50164"/>
    </source>
</evidence>
<proteinExistence type="predicted"/>
<reference evidence="3" key="2">
    <citation type="submission" date="2025-09" db="UniProtKB">
        <authorList>
            <consortium name="Ensembl"/>
        </authorList>
    </citation>
    <scope>IDENTIFICATION</scope>
</reference>
<dbReference type="OrthoDB" id="10025388at2759"/>
<dbReference type="InterPro" id="IPR000305">
    <property type="entry name" value="GIY-YIG_endonuc"/>
</dbReference>
<dbReference type="Proteomes" id="UP000694569">
    <property type="component" value="Unplaced"/>
</dbReference>
<dbReference type="AlphaFoldDB" id="A0A8C5QN04"/>
<feature type="region of interest" description="Disordered" evidence="1">
    <location>
        <begin position="1"/>
        <end position="26"/>
    </location>
</feature>
<keyword evidence="4" id="KW-1185">Reference proteome</keyword>
<evidence type="ECO:0000313" key="4">
    <source>
        <dbReference type="Proteomes" id="UP000694569"/>
    </source>
</evidence>
<protein>
    <recommendedName>
        <fullName evidence="2">GIY-YIG domain-containing protein</fullName>
    </recommendedName>
</protein>
<accession>A0A8C5QN04</accession>
<dbReference type="Pfam" id="PF26215">
    <property type="entry name" value="HTH_animal"/>
    <property type="match status" value="1"/>
</dbReference>
<organism evidence="3 4">
    <name type="scientific">Leptobrachium leishanense</name>
    <name type="common">Leishan spiny toad</name>
    <dbReference type="NCBI Taxonomy" id="445787"/>
    <lineage>
        <taxon>Eukaryota</taxon>
        <taxon>Metazoa</taxon>
        <taxon>Chordata</taxon>
        <taxon>Craniata</taxon>
        <taxon>Vertebrata</taxon>
        <taxon>Euteleostomi</taxon>
        <taxon>Amphibia</taxon>
        <taxon>Batrachia</taxon>
        <taxon>Anura</taxon>
        <taxon>Pelobatoidea</taxon>
        <taxon>Megophryidae</taxon>
        <taxon>Leptobrachium</taxon>
    </lineage>
</organism>
<name>A0A8C5QN04_9ANUR</name>
<reference evidence="3" key="1">
    <citation type="submission" date="2025-08" db="UniProtKB">
        <authorList>
            <consortium name="Ensembl"/>
        </authorList>
    </citation>
    <scope>IDENTIFICATION</scope>
</reference>
<evidence type="ECO:0000313" key="3">
    <source>
        <dbReference type="Ensembl" id="ENSLLEP00000040122.1"/>
    </source>
</evidence>
<dbReference type="Ensembl" id="ENSLLET00000041749.1">
    <property type="protein sequence ID" value="ENSLLEP00000040122.1"/>
    <property type="gene ID" value="ENSLLEG00000025557.1"/>
</dbReference>
<dbReference type="CDD" id="cd10442">
    <property type="entry name" value="GIY-YIG_PLEs"/>
    <property type="match status" value="1"/>
</dbReference>
<evidence type="ECO:0000256" key="1">
    <source>
        <dbReference type="SAM" id="MobiDB-lite"/>
    </source>
</evidence>
<dbReference type="InterPro" id="IPR058912">
    <property type="entry name" value="HTH_animal"/>
</dbReference>
<dbReference type="PANTHER" id="PTHR21301:SF13">
    <property type="match status" value="1"/>
</dbReference>